<gene>
    <name evidence="1" type="ORF">pEpSNUABM08_33</name>
</gene>
<proteinExistence type="predicted"/>
<organism evidence="1 2">
    <name type="scientific">Erwinia phage pEp_SNUABM_08</name>
    <dbReference type="NCBI Taxonomy" id="2593268"/>
    <lineage>
        <taxon>Viruses</taxon>
        <taxon>Duplodnaviria</taxon>
        <taxon>Heunggongvirae</taxon>
        <taxon>Uroviricota</taxon>
        <taxon>Caudoviricetes</taxon>
        <taxon>Casjensviridae</taxon>
        <taxon>Gwanakrovirus</taxon>
        <taxon>Gwanakrovirus SNUABM08</taxon>
    </lineage>
</organism>
<sequence length="344" mass="36734">MLMWIDGFDHYTAVGQSGAVVQKYLEAANYTVRNAAANTFAVVDGRITGQRALQFSVPASTTTVPSLSWGYTPAVGATKIVFGFAIKATGARMRVCRIEGGVLDLDWDATTGKLKIGSTLGASVLILNAWYFIEVVLDTTANTITVFANDEQQLSVPMTTAPSNPVTITWGQTATQTAAGVQVIDDLYVLDNASGTRIDRLGPCSVNTRFPTADITTQWTIVPNGANPAPTNHYDVAAQLAPLETNKPYLQSNVNGNTDEFRSNAVLPNSNTIYGVGLVALARKGDLDDRKLGLKLTVSGTSDEKQLALIESNKYLQTTYETPPGGGTWSQNAVESATFGIVTR</sequence>
<evidence type="ECO:0000313" key="2">
    <source>
        <dbReference type="Proteomes" id="UP000325507"/>
    </source>
</evidence>
<evidence type="ECO:0000313" key="1">
    <source>
        <dbReference type="EMBL" id="QEQ94780.1"/>
    </source>
</evidence>
<dbReference type="EMBL" id="MN184886">
    <property type="protein sequence ID" value="QEQ94780.1"/>
    <property type="molecule type" value="Genomic_DNA"/>
</dbReference>
<protein>
    <submittedName>
        <fullName evidence="1">Uncharacterized protein</fullName>
    </submittedName>
</protein>
<reference evidence="1 2" key="1">
    <citation type="submission" date="2019-07" db="EMBL/GenBank/DDBJ databases">
        <title>Complete genome sequence of bacteriophage infecting Erwinia pyrifoliae.</title>
        <authorList>
            <person name="Kim S.G."/>
            <person name="Park S.C."/>
        </authorList>
    </citation>
    <scope>NUCLEOTIDE SEQUENCE [LARGE SCALE GENOMIC DNA]</scope>
</reference>
<name>A0A5J6DAA6_9CAUD</name>
<accession>A0A5J6DAA6</accession>
<keyword evidence="2" id="KW-1185">Reference proteome</keyword>
<dbReference type="Proteomes" id="UP000325507">
    <property type="component" value="Segment"/>
</dbReference>
<dbReference type="Gene3D" id="2.60.120.200">
    <property type="match status" value="1"/>
</dbReference>